<comment type="caution">
    <text evidence="2">The sequence shown here is derived from an EMBL/GenBank/DDBJ whole genome shotgun (WGS) entry which is preliminary data.</text>
</comment>
<dbReference type="Proteomes" id="UP000186817">
    <property type="component" value="Unassembled WGS sequence"/>
</dbReference>
<dbReference type="OrthoDB" id="10298559at2759"/>
<keyword evidence="3" id="KW-1185">Reference proteome</keyword>
<gene>
    <name evidence="2" type="ORF">AK812_SmicGene25117</name>
</gene>
<name>A0A1Q9DD20_SYMMI</name>
<evidence type="ECO:0000256" key="1">
    <source>
        <dbReference type="SAM" id="MobiDB-lite"/>
    </source>
</evidence>
<organism evidence="2 3">
    <name type="scientific">Symbiodinium microadriaticum</name>
    <name type="common">Dinoflagellate</name>
    <name type="synonym">Zooxanthella microadriatica</name>
    <dbReference type="NCBI Taxonomy" id="2951"/>
    <lineage>
        <taxon>Eukaryota</taxon>
        <taxon>Sar</taxon>
        <taxon>Alveolata</taxon>
        <taxon>Dinophyceae</taxon>
        <taxon>Suessiales</taxon>
        <taxon>Symbiodiniaceae</taxon>
        <taxon>Symbiodinium</taxon>
    </lineage>
</organism>
<feature type="region of interest" description="Disordered" evidence="1">
    <location>
        <begin position="1"/>
        <end position="31"/>
    </location>
</feature>
<dbReference type="AlphaFoldDB" id="A0A1Q9DD20"/>
<feature type="compositionally biased region" description="Low complexity" evidence="1">
    <location>
        <begin position="9"/>
        <end position="31"/>
    </location>
</feature>
<evidence type="ECO:0000313" key="2">
    <source>
        <dbReference type="EMBL" id="OLP93005.1"/>
    </source>
</evidence>
<sequence length="142" mass="15710">MELQHANDNDNNNHNNGNNHHNHGYSNTNGNSNSISSQLAYSVGLDMAQAHANLQSLYHKEGVFRLEVADIGGGSAAVLRYEIEIDRVLCVPSEQSHNIRSNFSSTKSFDIFRCVCETMLTISPTAAARRGAQNENRDYVET</sequence>
<dbReference type="EMBL" id="LSRX01000597">
    <property type="protein sequence ID" value="OLP93005.1"/>
    <property type="molecule type" value="Genomic_DNA"/>
</dbReference>
<proteinExistence type="predicted"/>
<reference evidence="2 3" key="1">
    <citation type="submission" date="2016-02" db="EMBL/GenBank/DDBJ databases">
        <title>Genome analysis of coral dinoflagellate symbionts highlights evolutionary adaptations to a symbiotic lifestyle.</title>
        <authorList>
            <person name="Aranda M."/>
            <person name="Li Y."/>
            <person name="Liew Y.J."/>
            <person name="Baumgarten S."/>
            <person name="Simakov O."/>
            <person name="Wilson M."/>
            <person name="Piel J."/>
            <person name="Ashoor H."/>
            <person name="Bougouffa S."/>
            <person name="Bajic V.B."/>
            <person name="Ryu T."/>
            <person name="Ravasi T."/>
            <person name="Bayer T."/>
            <person name="Micklem G."/>
            <person name="Kim H."/>
            <person name="Bhak J."/>
            <person name="Lajeunesse T.C."/>
            <person name="Voolstra C.R."/>
        </authorList>
    </citation>
    <scope>NUCLEOTIDE SEQUENCE [LARGE SCALE GENOMIC DNA]</scope>
    <source>
        <strain evidence="2 3">CCMP2467</strain>
    </source>
</reference>
<protein>
    <submittedName>
        <fullName evidence="2">Uncharacterized protein</fullName>
    </submittedName>
</protein>
<accession>A0A1Q9DD20</accession>
<evidence type="ECO:0000313" key="3">
    <source>
        <dbReference type="Proteomes" id="UP000186817"/>
    </source>
</evidence>